<evidence type="ECO:0000259" key="2">
    <source>
        <dbReference type="PROSITE" id="PS50030"/>
    </source>
</evidence>
<dbReference type="OrthoDB" id="4489171at2759"/>
<evidence type="ECO:0000313" key="4">
    <source>
        <dbReference type="Proteomes" id="UP000761534"/>
    </source>
</evidence>
<dbReference type="EMBL" id="SWFS01000533">
    <property type="protein sequence ID" value="KAA8898940.1"/>
    <property type="molecule type" value="Genomic_DNA"/>
</dbReference>
<dbReference type="SUPFAM" id="SSF46934">
    <property type="entry name" value="UBA-like"/>
    <property type="match status" value="1"/>
</dbReference>
<sequence>MLGCLSTLRSLRSITYNLRMDSGNKEEDGSREESIRHIVEMGFTRKQAMEALEHCNNDISRAVQYIFAGADAQAQAEENVKEERPETAHYEDTDLAAAVQNSMEQDTPYPGGFQPSSANNYEQSLRQQQETGVVQFGPAQRDYYEPEKWGVVPYSEQNSNSNDSSWRPSEFTASTGSVVLEPQLRLSDTPPLLLPNPDMLYIAPLLVILHSVPLARKALLNGSKDLISDYGFEPNWWREPSIDLSEQMQHPLGSVERALIETQRLMAFLDGGSKRACADIANLVFYGAIPESADSLKGITSSDSPTGRFLEDFLLYWGRDTEFAKVFELGAKSNDQAEVQQFTNLIADVTVDIEKSLYDIIDELVWPSQNTDETYLHHLGDVVHITLKRDDGNSGVGIDVPSTWYPDRYLKEVAPFIGEIRSRRREMQNELSKLSKQKFQLSTYMGKDATKLLQITADYFRQESERDEGLLSSFEDIDRVKSEFENRKSDLFQRISDLGDQIDFERNLFKGENPPGFEKIFPDANTPSLRPYHLCGAIISPTEYCFKCSVDSYGSDDLIELDSDKMEPASNWWRVQPNPSTGEPMAERVSDADVLAYAKEGSKDYSWQEVILFYANEYALDQSKHNIQLSEGLQNFISRDRKALVKQVQREQQKHQQEPTQQDEQSLDGSQLNSIDSPMNDA</sequence>
<keyword evidence="4" id="KW-1185">Reference proteome</keyword>
<dbReference type="CDD" id="cd14291">
    <property type="entry name" value="UBA1_NUB1_like"/>
    <property type="match status" value="1"/>
</dbReference>
<proteinExistence type="predicted"/>
<dbReference type="InterPro" id="IPR009060">
    <property type="entry name" value="UBA-like_sf"/>
</dbReference>
<dbReference type="PANTHER" id="PTHR39597:SF1">
    <property type="entry name" value="UBA DOMAIN-CONTAINING PROTEIN RUP1"/>
    <property type="match status" value="1"/>
</dbReference>
<dbReference type="SMART" id="SM00165">
    <property type="entry name" value="UBA"/>
    <property type="match status" value="1"/>
</dbReference>
<dbReference type="PROSITE" id="PS50030">
    <property type="entry name" value="UBA"/>
    <property type="match status" value="1"/>
</dbReference>
<evidence type="ECO:0000256" key="1">
    <source>
        <dbReference type="SAM" id="MobiDB-lite"/>
    </source>
</evidence>
<protein>
    <recommendedName>
        <fullName evidence="2">UBA domain-containing protein</fullName>
    </recommendedName>
</protein>
<dbReference type="Gene3D" id="1.10.8.10">
    <property type="entry name" value="DNA helicase RuvA subunit, C-terminal domain"/>
    <property type="match status" value="1"/>
</dbReference>
<feature type="compositionally biased region" description="Polar residues" evidence="1">
    <location>
        <begin position="667"/>
        <end position="682"/>
    </location>
</feature>
<name>A0A642UH19_9ASCO</name>
<gene>
    <name evidence="3" type="ORF">TRICI_006434</name>
</gene>
<dbReference type="GO" id="GO:0016579">
    <property type="term" value="P:protein deubiquitination"/>
    <property type="evidence" value="ECO:0007669"/>
    <property type="project" value="TreeGrafter"/>
</dbReference>
<feature type="region of interest" description="Disordered" evidence="1">
    <location>
        <begin position="647"/>
        <end position="682"/>
    </location>
</feature>
<dbReference type="AlphaFoldDB" id="A0A642UH19"/>
<dbReference type="InterPro" id="IPR015940">
    <property type="entry name" value="UBA"/>
</dbReference>
<dbReference type="GO" id="GO:0005829">
    <property type="term" value="C:cytosol"/>
    <property type="evidence" value="ECO:0007669"/>
    <property type="project" value="TreeGrafter"/>
</dbReference>
<dbReference type="VEuPathDB" id="FungiDB:TRICI_006434"/>
<reference evidence="3" key="1">
    <citation type="journal article" date="2019" name="G3 (Bethesda)">
        <title>Genome Assemblies of Two Rare Opportunistic Yeast Pathogens: Diutina rugosa (syn. Candida rugosa) and Trichomonascus ciferrii (syn. Candida ciferrii).</title>
        <authorList>
            <person name="Mixao V."/>
            <person name="Saus E."/>
            <person name="Hansen A.P."/>
            <person name="Lass-Florl C."/>
            <person name="Gabaldon T."/>
        </authorList>
    </citation>
    <scope>NUCLEOTIDE SEQUENCE</scope>
    <source>
        <strain evidence="3">CBS 4856</strain>
    </source>
</reference>
<evidence type="ECO:0000313" key="3">
    <source>
        <dbReference type="EMBL" id="KAA8898940.1"/>
    </source>
</evidence>
<accession>A0A642UH19</accession>
<comment type="caution">
    <text evidence="3">The sequence shown here is derived from an EMBL/GenBank/DDBJ whole genome shotgun (WGS) entry which is preliminary data.</text>
</comment>
<dbReference type="InterPro" id="IPR055335">
    <property type="entry name" value="Ucp6/RUP1"/>
</dbReference>
<dbReference type="Pfam" id="PF00627">
    <property type="entry name" value="UBA"/>
    <property type="match status" value="1"/>
</dbReference>
<dbReference type="GO" id="GO:0005634">
    <property type="term" value="C:nucleus"/>
    <property type="evidence" value="ECO:0007669"/>
    <property type="project" value="TreeGrafter"/>
</dbReference>
<dbReference type="PANTHER" id="PTHR39597">
    <property type="entry name" value="UBA DOMAIN-CONTAINING PROTEIN RUP1"/>
    <property type="match status" value="1"/>
</dbReference>
<dbReference type="Proteomes" id="UP000761534">
    <property type="component" value="Unassembled WGS sequence"/>
</dbReference>
<feature type="domain" description="UBA" evidence="2">
    <location>
        <begin position="29"/>
        <end position="69"/>
    </location>
</feature>
<organism evidence="3 4">
    <name type="scientific">Trichomonascus ciferrii</name>
    <dbReference type="NCBI Taxonomy" id="44093"/>
    <lineage>
        <taxon>Eukaryota</taxon>
        <taxon>Fungi</taxon>
        <taxon>Dikarya</taxon>
        <taxon>Ascomycota</taxon>
        <taxon>Saccharomycotina</taxon>
        <taxon>Dipodascomycetes</taxon>
        <taxon>Dipodascales</taxon>
        <taxon>Trichomonascaceae</taxon>
        <taxon>Trichomonascus</taxon>
        <taxon>Trichomonascus ciferrii complex</taxon>
    </lineage>
</organism>
<feature type="compositionally biased region" description="Basic and acidic residues" evidence="1">
    <location>
        <begin position="647"/>
        <end position="657"/>
    </location>
</feature>